<dbReference type="AlphaFoldDB" id="A0A1X0RQM7"/>
<reference evidence="1 2" key="1">
    <citation type="journal article" date="2016" name="Proc. Natl. Acad. Sci. U.S.A.">
        <title>Lipid metabolic changes in an early divergent fungus govern the establishment of a mutualistic symbiosis with endobacteria.</title>
        <authorList>
            <person name="Lastovetsky O.A."/>
            <person name="Gaspar M.L."/>
            <person name="Mondo S.J."/>
            <person name="LaButti K.M."/>
            <person name="Sandor L."/>
            <person name="Grigoriev I.V."/>
            <person name="Henry S.A."/>
            <person name="Pawlowska T.E."/>
        </authorList>
    </citation>
    <scope>NUCLEOTIDE SEQUENCE [LARGE SCALE GENOMIC DNA]</scope>
    <source>
        <strain evidence="1 2">ATCC 11559</strain>
    </source>
</reference>
<protein>
    <submittedName>
        <fullName evidence="1">Uncharacterized protein</fullName>
    </submittedName>
</protein>
<sequence length="169" mass="19155">MRKRRRTAAEAIIDKIAVAVNSNGAISNSSTEKNNSDCDRISGDLEDHIFEELDEKFMSLDKDISSNPNETVSFLIDIIELPQIPLSNACRSLLNKLTSCAPSAKVMRNIIRTHVLQMEEHFDLALHNDLNFTEVTCTHLKLQDSFVTSRLLGSLFEIKESRVMDKVYR</sequence>
<proteinExistence type="predicted"/>
<accession>A0A1X0RQM7</accession>
<organism evidence="1 2">
    <name type="scientific">Rhizopus microsporus</name>
    <dbReference type="NCBI Taxonomy" id="58291"/>
    <lineage>
        <taxon>Eukaryota</taxon>
        <taxon>Fungi</taxon>
        <taxon>Fungi incertae sedis</taxon>
        <taxon>Mucoromycota</taxon>
        <taxon>Mucoromycotina</taxon>
        <taxon>Mucoromycetes</taxon>
        <taxon>Mucorales</taxon>
        <taxon>Mucorineae</taxon>
        <taxon>Rhizopodaceae</taxon>
        <taxon>Rhizopus</taxon>
    </lineage>
</organism>
<dbReference type="Proteomes" id="UP000242381">
    <property type="component" value="Unassembled WGS sequence"/>
</dbReference>
<evidence type="ECO:0000313" key="1">
    <source>
        <dbReference type="EMBL" id="ORE14327.1"/>
    </source>
</evidence>
<dbReference type="EMBL" id="KV921477">
    <property type="protein sequence ID" value="ORE14327.1"/>
    <property type="molecule type" value="Genomic_DNA"/>
</dbReference>
<evidence type="ECO:0000313" key="2">
    <source>
        <dbReference type="Proteomes" id="UP000242381"/>
    </source>
</evidence>
<name>A0A1X0RQM7_RHIZD</name>
<gene>
    <name evidence="1" type="ORF">BCV71DRAFT_238516</name>
</gene>